<gene>
    <name evidence="2" type="ORF">VTJ83DRAFT_5245</name>
</gene>
<dbReference type="Pfam" id="PF06283">
    <property type="entry name" value="ThuA"/>
    <property type="match status" value="1"/>
</dbReference>
<reference evidence="2 3" key="1">
    <citation type="journal article" date="2024" name="Commun. Biol.">
        <title>Comparative genomic analysis of thermophilic fungi reveals convergent evolutionary adaptations and gene losses.</title>
        <authorList>
            <person name="Steindorff A.S."/>
            <person name="Aguilar-Pontes M.V."/>
            <person name="Robinson A.J."/>
            <person name="Andreopoulos B."/>
            <person name="LaButti K."/>
            <person name="Kuo A."/>
            <person name="Mondo S."/>
            <person name="Riley R."/>
            <person name="Otillar R."/>
            <person name="Haridas S."/>
            <person name="Lipzen A."/>
            <person name="Grimwood J."/>
            <person name="Schmutz J."/>
            <person name="Clum A."/>
            <person name="Reid I.D."/>
            <person name="Moisan M.C."/>
            <person name="Butler G."/>
            <person name="Nguyen T.T.M."/>
            <person name="Dewar K."/>
            <person name="Conant G."/>
            <person name="Drula E."/>
            <person name="Henrissat B."/>
            <person name="Hansel C."/>
            <person name="Singer S."/>
            <person name="Hutchinson M.I."/>
            <person name="de Vries R.P."/>
            <person name="Natvig D.O."/>
            <person name="Powell A.J."/>
            <person name="Tsang A."/>
            <person name="Grigoriev I.V."/>
        </authorList>
    </citation>
    <scope>NUCLEOTIDE SEQUENCE [LARGE SCALE GENOMIC DNA]</scope>
    <source>
        <strain evidence="2 3">ATCC 22073</strain>
    </source>
</reference>
<dbReference type="EMBL" id="JAZGUE010000005">
    <property type="protein sequence ID" value="KAL2265893.1"/>
    <property type="molecule type" value="Genomic_DNA"/>
</dbReference>
<keyword evidence="3" id="KW-1185">Reference proteome</keyword>
<dbReference type="InterPro" id="IPR029062">
    <property type="entry name" value="Class_I_gatase-like"/>
</dbReference>
<feature type="domain" description="ThuA-like" evidence="1">
    <location>
        <begin position="14"/>
        <end position="248"/>
    </location>
</feature>
<evidence type="ECO:0000259" key="1">
    <source>
        <dbReference type="Pfam" id="PF06283"/>
    </source>
</evidence>
<dbReference type="SUPFAM" id="SSF52317">
    <property type="entry name" value="Class I glutamine amidotransferase-like"/>
    <property type="match status" value="1"/>
</dbReference>
<evidence type="ECO:0000313" key="3">
    <source>
        <dbReference type="Proteomes" id="UP001600064"/>
    </source>
</evidence>
<dbReference type="Proteomes" id="UP001600064">
    <property type="component" value="Unassembled WGS sequence"/>
</dbReference>
<sequence>MVQRLGYSMANLFKVLVFSRTLAYRHASIPAGIDAFHQIAAASSTTQHPFTVDDSEDPSLFCEERLSAYRVIILLQCSGDFLNEHQIEALKRFVRSGRGIVAVHCASFALQGSEWYGRLIGGVFDHHPEPQLGRVHALDVNHPILRTACPIHVQELVAPLGPAEPEKLWLDEWYNFKTHPRKTSEGLHVLLSVNEASYKGGWHGEDHPVAWCQEFDGGRCFYTSLGHFDEAYKDEWFLGQLYGGILWAAGCSKEE</sequence>
<name>A0ABR4D6A0_9PEZI</name>
<dbReference type="GeneID" id="98126468"/>
<protein>
    <recommendedName>
        <fullName evidence="1">ThuA-like domain-containing protein</fullName>
    </recommendedName>
</protein>
<accession>A0ABR4D6A0</accession>
<dbReference type="RefSeq" id="XP_070864620.1">
    <property type="nucleotide sequence ID" value="XM_071011824.1"/>
</dbReference>
<organism evidence="2 3">
    <name type="scientific">Remersonia thermophila</name>
    <dbReference type="NCBI Taxonomy" id="72144"/>
    <lineage>
        <taxon>Eukaryota</taxon>
        <taxon>Fungi</taxon>
        <taxon>Dikarya</taxon>
        <taxon>Ascomycota</taxon>
        <taxon>Pezizomycotina</taxon>
        <taxon>Sordariomycetes</taxon>
        <taxon>Sordariomycetidae</taxon>
        <taxon>Sordariales</taxon>
        <taxon>Sordariales incertae sedis</taxon>
        <taxon>Remersonia</taxon>
    </lineage>
</organism>
<dbReference type="PANTHER" id="PTHR40469:SF2">
    <property type="entry name" value="GALACTOSE-BINDING DOMAIN-LIKE SUPERFAMILY PROTEIN"/>
    <property type="match status" value="1"/>
</dbReference>
<evidence type="ECO:0000313" key="2">
    <source>
        <dbReference type="EMBL" id="KAL2265893.1"/>
    </source>
</evidence>
<dbReference type="PANTHER" id="PTHR40469">
    <property type="entry name" value="SECRETED GLYCOSYL HYDROLASE"/>
    <property type="match status" value="1"/>
</dbReference>
<dbReference type="Gene3D" id="3.40.50.880">
    <property type="match status" value="1"/>
</dbReference>
<proteinExistence type="predicted"/>
<dbReference type="InterPro" id="IPR029010">
    <property type="entry name" value="ThuA-like"/>
</dbReference>
<comment type="caution">
    <text evidence="2">The sequence shown here is derived from an EMBL/GenBank/DDBJ whole genome shotgun (WGS) entry which is preliminary data.</text>
</comment>